<organism evidence="2 3">
    <name type="scientific">Luteimonas composti</name>
    <dbReference type="NCBI Taxonomy" id="398257"/>
    <lineage>
        <taxon>Bacteria</taxon>
        <taxon>Pseudomonadati</taxon>
        <taxon>Pseudomonadota</taxon>
        <taxon>Gammaproteobacteria</taxon>
        <taxon>Lysobacterales</taxon>
        <taxon>Lysobacteraceae</taxon>
        <taxon>Luteimonas</taxon>
    </lineage>
</organism>
<reference evidence="2" key="1">
    <citation type="journal article" date="2007" name="Int. J. Syst. Evol. Microbiol.">
        <title>Luteimonas composti sp. nov., a moderately thermophilic bacterium isolated from food waste.</title>
        <authorList>
            <person name="Young C.C."/>
            <person name="Kampfer P."/>
            <person name="Chen W.M."/>
            <person name="Yen W.S."/>
            <person name="Arun A.B."/>
            <person name="Lai W.A."/>
            <person name="Shen F.T."/>
            <person name="Rekha P.D."/>
            <person name="Lin K.Y."/>
            <person name="Chou J.H."/>
        </authorList>
    </citation>
    <scope>NUCLEOTIDE SEQUENCE</scope>
    <source>
        <strain evidence="2">CC-YY355</strain>
    </source>
</reference>
<proteinExistence type="predicted"/>
<feature type="chain" id="PRO_5046941538" description="TonB-dependent receptor" evidence="1">
    <location>
        <begin position="18"/>
        <end position="220"/>
    </location>
</feature>
<evidence type="ECO:0008006" key="4">
    <source>
        <dbReference type="Google" id="ProtNLM"/>
    </source>
</evidence>
<gene>
    <name evidence="2" type="ORF">QF205_01515</name>
</gene>
<reference evidence="2" key="2">
    <citation type="submission" date="2023-04" db="EMBL/GenBank/DDBJ databases">
        <authorList>
            <person name="Sun J.-Q."/>
        </authorList>
    </citation>
    <scope>NUCLEOTIDE SEQUENCE</scope>
    <source>
        <strain evidence="2">CC-YY355</strain>
    </source>
</reference>
<dbReference type="Proteomes" id="UP001160550">
    <property type="component" value="Unassembled WGS sequence"/>
</dbReference>
<accession>A0ABT6MMC0</accession>
<protein>
    <recommendedName>
        <fullName evidence="4">TonB-dependent receptor</fullName>
    </recommendedName>
</protein>
<evidence type="ECO:0000313" key="3">
    <source>
        <dbReference type="Proteomes" id="UP001160550"/>
    </source>
</evidence>
<keyword evidence="1" id="KW-0732">Signal</keyword>
<dbReference type="RefSeq" id="WP_280940956.1">
    <property type="nucleotide sequence ID" value="NZ_JARYGX010000003.1"/>
</dbReference>
<evidence type="ECO:0000313" key="2">
    <source>
        <dbReference type="EMBL" id="MDH7451759.1"/>
    </source>
</evidence>
<name>A0ABT6MMC0_9GAMM</name>
<evidence type="ECO:0000256" key="1">
    <source>
        <dbReference type="SAM" id="SignalP"/>
    </source>
</evidence>
<dbReference type="EMBL" id="JARYGX010000003">
    <property type="protein sequence ID" value="MDH7451759.1"/>
    <property type="molecule type" value="Genomic_DNA"/>
</dbReference>
<feature type="signal peptide" evidence="1">
    <location>
        <begin position="1"/>
        <end position="17"/>
    </location>
</feature>
<comment type="caution">
    <text evidence="2">The sequence shown here is derived from an EMBL/GenBank/DDBJ whole genome shotgun (WGS) entry which is preliminary data.</text>
</comment>
<sequence length="220" mass="22968">MGGLLLVAGLAIGPVSAQPAAVPARVSPASPAPAPRAAATSGDETLDNAVAAVVVAALAEQMNTASIEASIDSYEVAIASVRDRTVSGQGRMRLGGDEEWIGFRYSTVYDTTFSSAGYPRLTIGGVSAGEREVPNDAGLVRELEDRVALELDRQFTGRSARLQLDDISTVQGGGRLLRINAQGIADFGLDGSTPVRIEALYDHVAGAWQRVNYELGVAAR</sequence>
<keyword evidence="3" id="KW-1185">Reference proteome</keyword>